<comment type="cofactor">
    <cofactor evidence="6">
        <name>Mg(2+)</name>
        <dbReference type="ChEBI" id="CHEBI:18420"/>
    </cofactor>
</comment>
<dbReference type="EMBL" id="NWBU01000007">
    <property type="protein sequence ID" value="PTQ11618.1"/>
    <property type="molecule type" value="Genomic_DNA"/>
</dbReference>
<accession>A0A2T5FYK0</accession>
<evidence type="ECO:0000256" key="3">
    <source>
        <dbReference type="ARBA" id="ARBA00022842"/>
    </source>
</evidence>
<dbReference type="GO" id="GO:0019877">
    <property type="term" value="P:diaminopimelate biosynthetic process"/>
    <property type="evidence" value="ECO:0007669"/>
    <property type="project" value="TreeGrafter"/>
</dbReference>
<comment type="similarity">
    <text evidence="6">Belongs to the MobA family.</text>
</comment>
<dbReference type="HAMAP" id="MF_00316">
    <property type="entry name" value="MobA"/>
    <property type="match status" value="1"/>
</dbReference>
<comment type="subcellular location">
    <subcellularLocation>
        <location evidence="6">Cytoplasm</location>
    </subcellularLocation>
</comment>
<keyword evidence="5 6" id="KW-0501">Molybdenum cofactor biosynthesis</keyword>
<dbReference type="InterPro" id="IPR029044">
    <property type="entry name" value="Nucleotide-diphossugar_trans"/>
</dbReference>
<keyword evidence="9" id="KW-1185">Reference proteome</keyword>
<dbReference type="OrthoDB" id="9788394at2"/>
<feature type="binding site" evidence="6">
    <location>
        <position position="93"/>
    </location>
    <ligand>
        <name>GTP</name>
        <dbReference type="ChEBI" id="CHEBI:37565"/>
    </ligand>
</feature>
<dbReference type="AlphaFoldDB" id="A0A2T5FYK0"/>
<keyword evidence="1 6" id="KW-0808">Transferase</keyword>
<keyword evidence="2 6" id="KW-0547">Nucleotide-binding</keyword>
<evidence type="ECO:0000313" key="9">
    <source>
        <dbReference type="Proteomes" id="UP000244162"/>
    </source>
</evidence>
<dbReference type="InterPro" id="IPR025877">
    <property type="entry name" value="MobA-like_NTP_Trfase"/>
</dbReference>
<comment type="domain">
    <text evidence="6">The N-terminal domain determines nucleotide recognition and specific binding, while the C-terminal domain determines the specific binding to the target protein.</text>
</comment>
<dbReference type="Pfam" id="PF12804">
    <property type="entry name" value="NTP_transf_3"/>
    <property type="match status" value="1"/>
</dbReference>
<sequence length="179" mass="18639">MSVLGAIFAGGEARRFGSDKASAEILGVKLLDRVAARLRAQSDAVIVVGREWPGLCCAPDIPRPGMGPLGALAGALAFAREAGFDRVLTSGCDLPDLPLDLIEQLAPGPAVAEGQPLLGLWPSDMGGLLKDYLESGGDLAMRSWIAQAGVRRVMLSASPSNINTPEELAAFLADDRMGD</sequence>
<dbReference type="CDD" id="cd02503">
    <property type="entry name" value="MobA"/>
    <property type="match status" value="1"/>
</dbReference>
<dbReference type="SUPFAM" id="SSF53448">
    <property type="entry name" value="Nucleotide-diphospho-sugar transferases"/>
    <property type="match status" value="1"/>
</dbReference>
<comment type="caution">
    <text evidence="6">Lacks conserved residue(s) required for the propagation of feature annotation.</text>
</comment>
<feature type="binding site" evidence="6">
    <location>
        <position position="93"/>
    </location>
    <ligand>
        <name>Mg(2+)</name>
        <dbReference type="ChEBI" id="CHEBI:18420"/>
    </ligand>
</feature>
<feature type="binding site" evidence="6">
    <location>
        <position position="60"/>
    </location>
    <ligand>
        <name>GTP</name>
        <dbReference type="ChEBI" id="CHEBI:37565"/>
    </ligand>
</feature>
<dbReference type="GO" id="GO:0009085">
    <property type="term" value="P:lysine biosynthetic process"/>
    <property type="evidence" value="ECO:0007669"/>
    <property type="project" value="TreeGrafter"/>
</dbReference>
<dbReference type="PANTHER" id="PTHR19136:SF52">
    <property type="entry name" value="2,3,4,5-TETRAHYDROPYRIDINE-2,6-DICARBOXYLATE N-SUCCINYLTRANSFERASE"/>
    <property type="match status" value="1"/>
</dbReference>
<evidence type="ECO:0000256" key="5">
    <source>
        <dbReference type="ARBA" id="ARBA00023150"/>
    </source>
</evidence>
<dbReference type="RefSeq" id="WP_107967610.1">
    <property type="nucleotide sequence ID" value="NZ_NWBU01000007.1"/>
</dbReference>
<dbReference type="Proteomes" id="UP000244162">
    <property type="component" value="Unassembled WGS sequence"/>
</dbReference>
<gene>
    <name evidence="6" type="primary">mobA</name>
    <name evidence="8" type="ORF">CLG96_09350</name>
</gene>
<keyword evidence="6" id="KW-0479">Metal-binding</keyword>
<dbReference type="Gene3D" id="3.90.550.10">
    <property type="entry name" value="Spore Coat Polysaccharide Biosynthesis Protein SpsA, Chain A"/>
    <property type="match status" value="1"/>
</dbReference>
<dbReference type="GO" id="GO:0006777">
    <property type="term" value="P:Mo-molybdopterin cofactor biosynthetic process"/>
    <property type="evidence" value="ECO:0007669"/>
    <property type="project" value="UniProtKB-KW"/>
</dbReference>
<comment type="caution">
    <text evidence="8">The sequence shown here is derived from an EMBL/GenBank/DDBJ whole genome shotgun (WGS) entry which is preliminary data.</text>
</comment>
<proteinExistence type="inferred from homology"/>
<feature type="domain" description="MobA-like NTP transferase" evidence="7">
    <location>
        <begin position="5"/>
        <end position="108"/>
    </location>
</feature>
<evidence type="ECO:0000259" key="7">
    <source>
        <dbReference type="Pfam" id="PF12804"/>
    </source>
</evidence>
<evidence type="ECO:0000256" key="4">
    <source>
        <dbReference type="ARBA" id="ARBA00023134"/>
    </source>
</evidence>
<keyword evidence="6" id="KW-0963">Cytoplasm</keyword>
<protein>
    <recommendedName>
        <fullName evidence="6">Molybdenum cofactor guanylyltransferase</fullName>
        <shortName evidence="6">MoCo guanylyltransferase</shortName>
        <ecNumber evidence="6">2.7.7.77</ecNumber>
    </recommendedName>
    <alternativeName>
        <fullName evidence="6">GTP:molybdopterin guanylyltransferase</fullName>
    </alternativeName>
    <alternativeName>
        <fullName evidence="6">Mo-MPT guanylyltransferase</fullName>
    </alternativeName>
    <alternativeName>
        <fullName evidence="6">Molybdopterin guanylyltransferase</fullName>
    </alternativeName>
    <alternativeName>
        <fullName evidence="6">Molybdopterin-guanine dinucleotide synthase</fullName>
        <shortName evidence="6">MGD synthase</shortName>
    </alternativeName>
</protein>
<dbReference type="InterPro" id="IPR013482">
    <property type="entry name" value="Molybde_CF_guanTrfase"/>
</dbReference>
<comment type="catalytic activity">
    <reaction evidence="6">
        <text>Mo-molybdopterin + GTP + H(+) = Mo-molybdopterin guanine dinucleotide + diphosphate</text>
        <dbReference type="Rhea" id="RHEA:34243"/>
        <dbReference type="ChEBI" id="CHEBI:15378"/>
        <dbReference type="ChEBI" id="CHEBI:33019"/>
        <dbReference type="ChEBI" id="CHEBI:37565"/>
        <dbReference type="ChEBI" id="CHEBI:71302"/>
        <dbReference type="ChEBI" id="CHEBI:71310"/>
        <dbReference type="EC" id="2.7.7.77"/>
    </reaction>
</comment>
<organism evidence="8 9">
    <name type="scientific">Sphingomonas oleivorans</name>
    <dbReference type="NCBI Taxonomy" id="1735121"/>
    <lineage>
        <taxon>Bacteria</taxon>
        <taxon>Pseudomonadati</taxon>
        <taxon>Pseudomonadota</taxon>
        <taxon>Alphaproteobacteria</taxon>
        <taxon>Sphingomonadales</taxon>
        <taxon>Sphingomonadaceae</taxon>
        <taxon>Sphingomonas</taxon>
    </lineage>
</organism>
<feature type="binding site" evidence="6">
    <location>
        <begin position="8"/>
        <end position="10"/>
    </location>
    <ligand>
        <name>GTP</name>
        <dbReference type="ChEBI" id="CHEBI:37565"/>
    </ligand>
</feature>
<keyword evidence="3 6" id="KW-0460">Magnesium</keyword>
<reference evidence="8 9" key="1">
    <citation type="submission" date="2017-09" db="EMBL/GenBank/DDBJ databases">
        <title>Sphingomonas panjinensis sp.nov., isolated from oil-contaminated soil.</title>
        <authorList>
            <person name="Wang L."/>
            <person name="Chen L."/>
        </authorList>
    </citation>
    <scope>NUCLEOTIDE SEQUENCE [LARGE SCALE GENOMIC DNA]</scope>
    <source>
        <strain evidence="8 9">FW-11</strain>
    </source>
</reference>
<evidence type="ECO:0000313" key="8">
    <source>
        <dbReference type="EMBL" id="PTQ11618.1"/>
    </source>
</evidence>
<comment type="subunit">
    <text evidence="6">Monomer.</text>
</comment>
<comment type="function">
    <text evidence="6">Transfers a GMP moiety from GTP to Mo-molybdopterin (Mo-MPT) cofactor (Moco or molybdenum cofactor) to form Mo-molybdopterin guanine dinucleotide (Mo-MGD) cofactor.</text>
</comment>
<feature type="binding site" evidence="6">
    <location>
        <position position="20"/>
    </location>
    <ligand>
        <name>GTP</name>
        <dbReference type="ChEBI" id="CHEBI:37565"/>
    </ligand>
</feature>
<dbReference type="GO" id="GO:0005737">
    <property type="term" value="C:cytoplasm"/>
    <property type="evidence" value="ECO:0007669"/>
    <property type="project" value="UniProtKB-SubCell"/>
</dbReference>
<dbReference type="EC" id="2.7.7.77" evidence="6"/>
<dbReference type="GO" id="GO:0046872">
    <property type="term" value="F:metal ion binding"/>
    <property type="evidence" value="ECO:0007669"/>
    <property type="project" value="UniProtKB-KW"/>
</dbReference>
<dbReference type="GO" id="GO:0005525">
    <property type="term" value="F:GTP binding"/>
    <property type="evidence" value="ECO:0007669"/>
    <property type="project" value="UniProtKB-UniRule"/>
</dbReference>
<evidence type="ECO:0000256" key="2">
    <source>
        <dbReference type="ARBA" id="ARBA00022741"/>
    </source>
</evidence>
<keyword evidence="4 6" id="KW-0342">GTP-binding</keyword>
<dbReference type="GO" id="GO:0061603">
    <property type="term" value="F:molybdenum cofactor guanylyltransferase activity"/>
    <property type="evidence" value="ECO:0007669"/>
    <property type="project" value="UniProtKB-EC"/>
</dbReference>
<name>A0A2T5FYK0_9SPHN</name>
<evidence type="ECO:0000256" key="1">
    <source>
        <dbReference type="ARBA" id="ARBA00022679"/>
    </source>
</evidence>
<dbReference type="PANTHER" id="PTHR19136">
    <property type="entry name" value="MOLYBDENUM COFACTOR GUANYLYLTRANSFERASE"/>
    <property type="match status" value="1"/>
</dbReference>
<evidence type="ECO:0000256" key="6">
    <source>
        <dbReference type="HAMAP-Rule" id="MF_00316"/>
    </source>
</evidence>